<name>A0A1M5SF86_9BACT</name>
<evidence type="ECO:0000313" key="2">
    <source>
        <dbReference type="EMBL" id="SHH37267.1"/>
    </source>
</evidence>
<evidence type="ECO:0000313" key="3">
    <source>
        <dbReference type="Proteomes" id="UP000184139"/>
    </source>
</evidence>
<accession>A0A1M5SF86</accession>
<evidence type="ECO:0000256" key="1">
    <source>
        <dbReference type="SAM" id="MobiDB-lite"/>
    </source>
</evidence>
<feature type="region of interest" description="Disordered" evidence="1">
    <location>
        <begin position="341"/>
        <end position="385"/>
    </location>
</feature>
<keyword evidence="3" id="KW-1185">Reference proteome</keyword>
<protein>
    <submittedName>
        <fullName evidence="2">Uncharacterized protein</fullName>
    </submittedName>
</protein>
<dbReference type="EMBL" id="FQXS01000001">
    <property type="protein sequence ID" value="SHH37267.1"/>
    <property type="molecule type" value="Genomic_DNA"/>
</dbReference>
<reference evidence="2 3" key="1">
    <citation type="submission" date="2016-11" db="EMBL/GenBank/DDBJ databases">
        <authorList>
            <person name="Jaros S."/>
            <person name="Januszkiewicz K."/>
            <person name="Wedrychowicz H."/>
        </authorList>
    </citation>
    <scope>NUCLEOTIDE SEQUENCE [LARGE SCALE GENOMIC DNA]</scope>
    <source>
        <strain evidence="2 3">DSM 9705</strain>
    </source>
</reference>
<organism evidence="2 3">
    <name type="scientific">Desulfofustis glycolicus DSM 9705</name>
    <dbReference type="NCBI Taxonomy" id="1121409"/>
    <lineage>
        <taxon>Bacteria</taxon>
        <taxon>Pseudomonadati</taxon>
        <taxon>Thermodesulfobacteriota</taxon>
        <taxon>Desulfobulbia</taxon>
        <taxon>Desulfobulbales</taxon>
        <taxon>Desulfocapsaceae</taxon>
        <taxon>Desulfofustis</taxon>
    </lineage>
</organism>
<dbReference type="AlphaFoldDB" id="A0A1M5SF86"/>
<proteinExistence type="predicted"/>
<dbReference type="Proteomes" id="UP000184139">
    <property type="component" value="Unassembled WGS sequence"/>
</dbReference>
<gene>
    <name evidence="2" type="ORF">SAMN02745124_00323</name>
</gene>
<dbReference type="STRING" id="1121409.SAMN02745124_00323"/>
<sequence length="596" mass="65415">MAIPTPSFFKIRLKIIIVIALVFVFLIGLAKQLFCAPPPQIPESCYYVTRQSYSCMGSPCSAYTLNNYTEENVTVDWQSESFTKIADPIQSDDPTTPVYYYQYYLNVWTGSSWYRVAYTPMLKNAPNLPGARMISNWDDSWMADSENKPDGYVYCSGIDPCQDERAALEQQCGVGNYYIDEDTCEGDCKCNDNDNDGICNACDLDANDPEITNVAWIWMKEYEPDGSLCNLSFVYKKSDCNNISSSVFYETSPGSCSEASVAQAQIPCISYKVNDNCTEDNCDVCDIEEDWLTDLVDSATINLNPNTPEPDTDEKTDECRRKCFPRAFMYVPGSDTCICVNDSDQTDNDENPSEGTDQPTDDPETPETGSPNEQPGDGAGDNELLDSIDENTRATTQNTKAIAEEQARTNQLLDWIGQNSQTTTDNTAKIENSIDGVGGKLDGLGQDVRGLGNKITGVGDDIEGVGEQLGEDINQMETTLGEKLDTMTGELTGTNEPTQELPNNIPPAYSVGEHSWGERTNQFLTDMSGTGLFAVPTDFLDAAPGGGSPELVIDGGETYGVHSLSFADYSTGLIAIRAAIQLAFMWLAIRIVTLKR</sequence>